<comment type="caution">
    <text evidence="1">The sequence shown here is derived from an EMBL/GenBank/DDBJ whole genome shotgun (WGS) entry which is preliminary data.</text>
</comment>
<evidence type="ECO:0000313" key="2">
    <source>
        <dbReference type="Proteomes" id="UP000276133"/>
    </source>
</evidence>
<name>A0A3M7R773_BRAPC</name>
<dbReference type="AlphaFoldDB" id="A0A3M7R773"/>
<dbReference type="OrthoDB" id="10145320at2759"/>
<protein>
    <submittedName>
        <fullName evidence="1">Uncharacterized protein</fullName>
    </submittedName>
</protein>
<reference evidence="1 2" key="1">
    <citation type="journal article" date="2018" name="Sci. Rep.">
        <title>Genomic signatures of local adaptation to the degree of environmental predictability in rotifers.</title>
        <authorList>
            <person name="Franch-Gras L."/>
            <person name="Hahn C."/>
            <person name="Garcia-Roger E.M."/>
            <person name="Carmona M.J."/>
            <person name="Serra M."/>
            <person name="Gomez A."/>
        </authorList>
    </citation>
    <scope>NUCLEOTIDE SEQUENCE [LARGE SCALE GENOMIC DNA]</scope>
    <source>
        <strain evidence="1">HYR1</strain>
    </source>
</reference>
<organism evidence="1 2">
    <name type="scientific">Brachionus plicatilis</name>
    <name type="common">Marine rotifer</name>
    <name type="synonym">Brachionus muelleri</name>
    <dbReference type="NCBI Taxonomy" id="10195"/>
    <lineage>
        <taxon>Eukaryota</taxon>
        <taxon>Metazoa</taxon>
        <taxon>Spiralia</taxon>
        <taxon>Gnathifera</taxon>
        <taxon>Rotifera</taxon>
        <taxon>Eurotatoria</taxon>
        <taxon>Monogononta</taxon>
        <taxon>Pseudotrocha</taxon>
        <taxon>Ploima</taxon>
        <taxon>Brachionidae</taxon>
        <taxon>Brachionus</taxon>
    </lineage>
</organism>
<dbReference type="EMBL" id="REGN01004072">
    <property type="protein sequence ID" value="RNA19309.1"/>
    <property type="molecule type" value="Genomic_DNA"/>
</dbReference>
<sequence length="91" mass="10274">MVGSFNCSTQGIDPALYKWICCSCHKGISHLAVSEITEEIQNNPIPLVLEETFQIPQSTSKPVSLDFADIDDERCKILTGISRDDFWIRTR</sequence>
<accession>A0A3M7R773</accession>
<evidence type="ECO:0000313" key="1">
    <source>
        <dbReference type="EMBL" id="RNA19309.1"/>
    </source>
</evidence>
<gene>
    <name evidence="1" type="ORF">BpHYR1_017964</name>
</gene>
<dbReference type="Proteomes" id="UP000276133">
    <property type="component" value="Unassembled WGS sequence"/>
</dbReference>
<keyword evidence="2" id="KW-1185">Reference proteome</keyword>
<proteinExistence type="predicted"/>